<evidence type="ECO:0000313" key="1">
    <source>
        <dbReference type="EMBL" id="GIF22435.1"/>
    </source>
</evidence>
<keyword evidence="2" id="KW-1185">Reference proteome</keyword>
<sequence>MAVLGVISVSACGAAGSEPAAARPATSVASVAASAGSASPTAAEAVAACKLAAAAPRPGEAIDIDEPAIKDLIANAGKSGVESIEKAGAQVQDRYSAWLRADIGDESANAQDDLLDAAGRVNRACIDAAVPTS</sequence>
<accession>A0A919NP44</accession>
<gene>
    <name evidence="1" type="ORF">Ate02nite_51650</name>
</gene>
<name>A0A919NP44_9ACTN</name>
<dbReference type="Proteomes" id="UP000623608">
    <property type="component" value="Unassembled WGS sequence"/>
</dbReference>
<protein>
    <submittedName>
        <fullName evidence="1">Uncharacterized protein</fullName>
    </submittedName>
</protein>
<comment type="caution">
    <text evidence="1">The sequence shown here is derived from an EMBL/GenBank/DDBJ whole genome shotgun (WGS) entry which is preliminary data.</text>
</comment>
<dbReference type="EMBL" id="BOMY01000034">
    <property type="protein sequence ID" value="GIF22435.1"/>
    <property type="molecule type" value="Genomic_DNA"/>
</dbReference>
<proteinExistence type="predicted"/>
<reference evidence="1" key="1">
    <citation type="submission" date="2021-01" db="EMBL/GenBank/DDBJ databases">
        <title>Whole genome shotgun sequence of Actinoplanes tereljensis NBRC 105297.</title>
        <authorList>
            <person name="Komaki H."/>
            <person name="Tamura T."/>
        </authorList>
    </citation>
    <scope>NUCLEOTIDE SEQUENCE</scope>
    <source>
        <strain evidence="1">NBRC 105297</strain>
    </source>
</reference>
<dbReference type="AlphaFoldDB" id="A0A919NP44"/>
<evidence type="ECO:0000313" key="2">
    <source>
        <dbReference type="Proteomes" id="UP000623608"/>
    </source>
</evidence>
<organism evidence="1 2">
    <name type="scientific">Paractinoplanes tereljensis</name>
    <dbReference type="NCBI Taxonomy" id="571912"/>
    <lineage>
        <taxon>Bacteria</taxon>
        <taxon>Bacillati</taxon>
        <taxon>Actinomycetota</taxon>
        <taxon>Actinomycetes</taxon>
        <taxon>Micromonosporales</taxon>
        <taxon>Micromonosporaceae</taxon>
        <taxon>Paractinoplanes</taxon>
    </lineage>
</organism>